<protein>
    <submittedName>
        <fullName evidence="1">16S rRNA C1402 N4-methylase RsmH</fullName>
    </submittedName>
</protein>
<accession>A0ABU0JX47</accession>
<comment type="caution">
    <text evidence="1">The sequence shown here is derived from an EMBL/GenBank/DDBJ whole genome shotgun (WGS) entry which is preliminary data.</text>
</comment>
<dbReference type="GeneID" id="301326181"/>
<proteinExistence type="predicted"/>
<evidence type="ECO:0000313" key="1">
    <source>
        <dbReference type="EMBL" id="MDQ0481671.1"/>
    </source>
</evidence>
<dbReference type="RefSeq" id="WP_301550856.1">
    <property type="nucleotide sequence ID" value="NZ_JAQRMZ010000002.1"/>
</dbReference>
<name>A0ABU0JX47_9BACL</name>
<keyword evidence="2" id="KW-1185">Reference proteome</keyword>
<sequence>MNTVYGVEMKPPIGKLPGFTAQLVRKTAELATVIDRDKQLVIISNKQEAMTLKNYYISKDVYEEFYPLLALSKLTVQKAIFTDYGFVSQNNDYYLYKNMVEGFTINHGEDEEIKMALIQFEEHVIAQDQEVLYIDQSYIELIEGIARAYGLQLTFMTE</sequence>
<dbReference type="Proteomes" id="UP001226720">
    <property type="component" value="Unassembled WGS sequence"/>
</dbReference>
<evidence type="ECO:0000313" key="2">
    <source>
        <dbReference type="Proteomes" id="UP001226720"/>
    </source>
</evidence>
<gene>
    <name evidence="1" type="ORF">QO000_000624</name>
</gene>
<reference evidence="1" key="1">
    <citation type="submission" date="2023-07" db="EMBL/GenBank/DDBJ databases">
        <title>Genomic Encyclopedia of Type Strains, Phase IV (KMG-IV): sequencing the most valuable type-strain genomes for metagenomic binning, comparative biology and taxonomic classification.</title>
        <authorList>
            <person name="Goeker M."/>
        </authorList>
    </citation>
    <scope>NUCLEOTIDE SEQUENCE [LARGE SCALE GENOMIC DNA]</scope>
    <source>
        <strain evidence="1">JSM 076093</strain>
    </source>
</reference>
<organism evidence="1 2">
    <name type="scientific">Guptibacillus hwajinpoensis</name>
    <dbReference type="NCBI Taxonomy" id="208199"/>
    <lineage>
        <taxon>Bacteria</taxon>
        <taxon>Bacillati</taxon>
        <taxon>Bacillota</taxon>
        <taxon>Bacilli</taxon>
        <taxon>Bacillales</taxon>
        <taxon>Guptibacillaceae</taxon>
        <taxon>Guptibacillus</taxon>
    </lineage>
</organism>
<dbReference type="EMBL" id="JAUSWM010000001">
    <property type="protein sequence ID" value="MDQ0481671.1"/>
    <property type="molecule type" value="Genomic_DNA"/>
</dbReference>